<reference evidence="1 2" key="1">
    <citation type="submission" date="2011-08" db="EMBL/GenBank/DDBJ databases">
        <title>The Genome Sequence of Selenomonas infelix ATCC 43532.</title>
        <authorList>
            <consortium name="The Broad Institute Genome Sequencing Platform"/>
            <person name="Earl A."/>
            <person name="Ward D."/>
            <person name="Feldgarden M."/>
            <person name="Gevers D."/>
            <person name="Izard J."/>
            <person name="Blanton J.M."/>
            <person name="Baranova O.V."/>
            <person name="Dewhirst F.E."/>
            <person name="Young S.K."/>
            <person name="Zeng Q."/>
            <person name="Gargeya S."/>
            <person name="Fitzgerald M."/>
            <person name="Haas B."/>
            <person name="Abouelleil A."/>
            <person name="Alvarado L."/>
            <person name="Arachchi H.M."/>
            <person name="Berlin A."/>
            <person name="Brown A."/>
            <person name="Chapman S.B."/>
            <person name="Chen Z."/>
            <person name="Dunbar C."/>
            <person name="Freedman E."/>
            <person name="Gearin G."/>
            <person name="Gellesch M."/>
            <person name="Goldberg J."/>
            <person name="Griggs A."/>
            <person name="Gujja S."/>
            <person name="Heiman D."/>
            <person name="Howarth C."/>
            <person name="Larson L."/>
            <person name="Lui A."/>
            <person name="MacDonald P.J.P."/>
            <person name="Montmayeur A."/>
            <person name="Murphy C."/>
            <person name="Neiman D."/>
            <person name="Pearson M."/>
            <person name="Priest M."/>
            <person name="Roberts A."/>
            <person name="Saif S."/>
            <person name="Shea T."/>
            <person name="Shenoy N."/>
            <person name="Sisk P."/>
            <person name="Stolte C."/>
            <person name="Sykes S."/>
            <person name="Wortman J."/>
            <person name="Nusbaum C."/>
            <person name="Birren B."/>
        </authorList>
    </citation>
    <scope>NUCLEOTIDE SEQUENCE [LARGE SCALE GENOMIC DNA]</scope>
    <source>
        <strain evidence="1 2">ATCC 43532</strain>
    </source>
</reference>
<dbReference type="AlphaFoldDB" id="G5GM15"/>
<dbReference type="EMBL" id="ACZM01000003">
    <property type="protein sequence ID" value="EHG22260.1"/>
    <property type="molecule type" value="Genomic_DNA"/>
</dbReference>
<keyword evidence="2" id="KW-1185">Reference proteome</keyword>
<name>G5GM15_9FIRM</name>
<dbReference type="RefSeq" id="WP_006691747.1">
    <property type="nucleotide sequence ID" value="NZ_JH376797.1"/>
</dbReference>
<dbReference type="Proteomes" id="UP000004129">
    <property type="component" value="Unassembled WGS sequence"/>
</dbReference>
<proteinExistence type="predicted"/>
<dbReference type="HOGENOM" id="CLU_2810007_0_0_9"/>
<dbReference type="PATRIC" id="fig|679201.3.peg.303"/>
<protein>
    <submittedName>
        <fullName evidence="1">Uncharacterized protein</fullName>
    </submittedName>
</protein>
<organism evidence="1 2">
    <name type="scientific">Selenomonas infelix ATCC 43532</name>
    <dbReference type="NCBI Taxonomy" id="679201"/>
    <lineage>
        <taxon>Bacteria</taxon>
        <taxon>Bacillati</taxon>
        <taxon>Bacillota</taxon>
        <taxon>Negativicutes</taxon>
        <taxon>Selenomonadales</taxon>
        <taxon>Selenomonadaceae</taxon>
        <taxon>Selenomonas</taxon>
    </lineage>
</organism>
<accession>G5GM15</accession>
<comment type="caution">
    <text evidence="1">The sequence shown here is derived from an EMBL/GenBank/DDBJ whole genome shotgun (WGS) entry which is preliminary data.</text>
</comment>
<evidence type="ECO:0000313" key="2">
    <source>
        <dbReference type="Proteomes" id="UP000004129"/>
    </source>
</evidence>
<gene>
    <name evidence="1" type="ORF">HMPREF9334_00296</name>
</gene>
<evidence type="ECO:0000313" key="1">
    <source>
        <dbReference type="EMBL" id="EHG22260.1"/>
    </source>
</evidence>
<sequence length="67" mass="8100">MTKEDMDLAVKEIHEYLLDKGALYWQAKWVLRILNQEYEKKGCQLLDLMEIKELAEVKKERGKERLF</sequence>